<evidence type="ECO:0000256" key="4">
    <source>
        <dbReference type="ARBA" id="ARBA00022989"/>
    </source>
</evidence>
<keyword evidence="8" id="KW-1185">Reference proteome</keyword>
<dbReference type="InterPro" id="IPR001123">
    <property type="entry name" value="LeuE-type"/>
</dbReference>
<evidence type="ECO:0000313" key="7">
    <source>
        <dbReference type="EMBL" id="SNR55425.1"/>
    </source>
</evidence>
<comment type="subcellular location">
    <subcellularLocation>
        <location evidence="1">Cell membrane</location>
        <topology evidence="1">Multi-pass membrane protein</topology>
    </subcellularLocation>
</comment>
<dbReference type="PIRSF" id="PIRSF006324">
    <property type="entry name" value="LeuE"/>
    <property type="match status" value="1"/>
</dbReference>
<name>A0A238X8P4_9ACTN</name>
<keyword evidence="3 6" id="KW-0812">Transmembrane</keyword>
<feature type="transmembrane region" description="Helical" evidence="6">
    <location>
        <begin position="6"/>
        <end position="29"/>
    </location>
</feature>
<keyword evidence="5 6" id="KW-0472">Membrane</keyword>
<keyword evidence="4 6" id="KW-1133">Transmembrane helix</keyword>
<reference evidence="7 8" key="1">
    <citation type="submission" date="2017-06" db="EMBL/GenBank/DDBJ databases">
        <authorList>
            <person name="Kim H.J."/>
            <person name="Triplett B.A."/>
        </authorList>
    </citation>
    <scope>NUCLEOTIDE SEQUENCE [LARGE SCALE GENOMIC DNA]</scope>
    <source>
        <strain evidence="7 8">DSM 43151</strain>
    </source>
</reference>
<dbReference type="RefSeq" id="WP_179277030.1">
    <property type="nucleotide sequence ID" value="NZ_BOMU01000040.1"/>
</dbReference>
<keyword evidence="2" id="KW-1003">Cell membrane</keyword>
<dbReference type="AlphaFoldDB" id="A0A238X8P4"/>
<accession>A0A238X8P4</accession>
<evidence type="ECO:0000256" key="6">
    <source>
        <dbReference type="SAM" id="Phobius"/>
    </source>
</evidence>
<dbReference type="EMBL" id="FZNR01000003">
    <property type="protein sequence ID" value="SNR55425.1"/>
    <property type="molecule type" value="Genomic_DNA"/>
</dbReference>
<protein>
    <submittedName>
        <fullName evidence="7">Threonine/homoserine/homoserine lactone efflux protein</fullName>
    </submittedName>
</protein>
<feature type="transmembrane region" description="Helical" evidence="6">
    <location>
        <begin position="71"/>
        <end position="89"/>
    </location>
</feature>
<gene>
    <name evidence="7" type="ORF">SAMN06264365_103200</name>
</gene>
<sequence length="212" mass="21721">MDLTHAVLSFAVLGALLTITPGLDTALVLRAAVTMGRGPAFGTALGVGAGALLWGAAAAVGVSALLTASTVAYTVLRLAGAAYMIFLGVRMVRAVFARSGADDRAELAEPVAPTGWSTFAKGLFTNLLNPKVGAFYIAVLPQFVPPDANPLGVGLLLALVHDLEGLAWFSLIIFGARAARGFLARRSVRRTVDAGTGTVLIGFGLRLGLSSS</sequence>
<evidence type="ECO:0000313" key="8">
    <source>
        <dbReference type="Proteomes" id="UP000198415"/>
    </source>
</evidence>
<evidence type="ECO:0000256" key="2">
    <source>
        <dbReference type="ARBA" id="ARBA00022475"/>
    </source>
</evidence>
<dbReference type="GO" id="GO:0015171">
    <property type="term" value="F:amino acid transmembrane transporter activity"/>
    <property type="evidence" value="ECO:0007669"/>
    <property type="project" value="TreeGrafter"/>
</dbReference>
<dbReference type="PANTHER" id="PTHR30086">
    <property type="entry name" value="ARGININE EXPORTER PROTEIN ARGO"/>
    <property type="match status" value="1"/>
</dbReference>
<evidence type="ECO:0000256" key="1">
    <source>
        <dbReference type="ARBA" id="ARBA00004651"/>
    </source>
</evidence>
<proteinExistence type="predicted"/>
<evidence type="ECO:0000256" key="5">
    <source>
        <dbReference type="ARBA" id="ARBA00023136"/>
    </source>
</evidence>
<dbReference type="Proteomes" id="UP000198415">
    <property type="component" value="Unassembled WGS sequence"/>
</dbReference>
<evidence type="ECO:0000256" key="3">
    <source>
        <dbReference type="ARBA" id="ARBA00022692"/>
    </source>
</evidence>
<organism evidence="7 8">
    <name type="scientific">Actinoplanes regularis</name>
    <dbReference type="NCBI Taxonomy" id="52697"/>
    <lineage>
        <taxon>Bacteria</taxon>
        <taxon>Bacillati</taxon>
        <taxon>Actinomycetota</taxon>
        <taxon>Actinomycetes</taxon>
        <taxon>Micromonosporales</taxon>
        <taxon>Micromonosporaceae</taxon>
        <taxon>Actinoplanes</taxon>
    </lineage>
</organism>
<feature type="transmembrane region" description="Helical" evidence="6">
    <location>
        <begin position="41"/>
        <end position="65"/>
    </location>
</feature>
<dbReference type="PANTHER" id="PTHR30086:SF20">
    <property type="entry name" value="ARGININE EXPORTER PROTEIN ARGO-RELATED"/>
    <property type="match status" value="1"/>
</dbReference>
<dbReference type="GO" id="GO:0005886">
    <property type="term" value="C:plasma membrane"/>
    <property type="evidence" value="ECO:0007669"/>
    <property type="project" value="UniProtKB-SubCell"/>
</dbReference>
<dbReference type="Pfam" id="PF01810">
    <property type="entry name" value="LysE"/>
    <property type="match status" value="1"/>
</dbReference>